<feature type="compositionally biased region" description="Acidic residues" evidence="6">
    <location>
        <begin position="770"/>
        <end position="779"/>
    </location>
</feature>
<dbReference type="Proteomes" id="UP000077671">
    <property type="component" value="Unassembled WGS sequence"/>
</dbReference>
<dbReference type="GO" id="GO:0006511">
    <property type="term" value="P:ubiquitin-dependent protein catabolic process"/>
    <property type="evidence" value="ECO:0007669"/>
    <property type="project" value="TreeGrafter"/>
</dbReference>
<proteinExistence type="predicted"/>
<feature type="region of interest" description="Disordered" evidence="6">
    <location>
        <begin position="770"/>
        <end position="794"/>
    </location>
</feature>
<dbReference type="Gene3D" id="3.90.1750.10">
    <property type="entry name" value="Hect, E3 ligase catalytic domains"/>
    <property type="match status" value="1"/>
</dbReference>
<reference evidence="9" key="2">
    <citation type="journal article" date="2019" name="IMA Fungus">
        <title>Genome sequencing and comparison of five Tilletia species to identify candidate genes for the detection of regulated species infecting wheat.</title>
        <authorList>
            <person name="Nguyen H.D.T."/>
            <person name="Sultana T."/>
            <person name="Kesanakurti P."/>
            <person name="Hambleton S."/>
        </authorList>
    </citation>
    <scope>NUCLEOTIDE SEQUENCE</scope>
    <source>
        <strain evidence="9">DAOMC 238032</strain>
    </source>
</reference>
<dbReference type="Proteomes" id="UP000836402">
    <property type="component" value="Unassembled WGS sequence"/>
</dbReference>
<dbReference type="SUPFAM" id="SSF56204">
    <property type="entry name" value="Hect, E3 ligase catalytic domain"/>
    <property type="match status" value="1"/>
</dbReference>
<dbReference type="InterPro" id="IPR035983">
    <property type="entry name" value="Hect_E3_ubiquitin_ligase"/>
</dbReference>
<dbReference type="Pfam" id="PF00632">
    <property type="entry name" value="HECT"/>
    <property type="match status" value="1"/>
</dbReference>
<dbReference type="EMBL" id="LWDD02001057">
    <property type="protein sequence ID" value="KAE8253065.1"/>
    <property type="molecule type" value="Genomic_DNA"/>
</dbReference>
<sequence length="1229" mass="135602">MANFNFTGSTAPQRNINLGGASAGATLSQAQLAAAARAERAQREEHRRKEASACRIQSTWRSHRIRLAQLARWHPEADSALTVVESGAHAQVEVERAVRLVAYATGAGFAARNALKESQAEVARRRVRAQLSSADVGLLVRACKVMILTPPQPLIVAPTFPPRLRRYFLDELLAALFALARQPPQDSSLAASASLLQSLLTLLQRDKTNSIAVHLLDDGLYSALAALLASVPEEQKASPSVKLVVDVALLPFRTLTPSKFGRERQLALENFIVNILTMRLLPNRITLRSLAELVVYSPFDDIIGAIISFSESPHSSVLSSPHLLANVMAVGGGAKRVSLFKIGAQLRAYLDALRLMQNALPAHVFLGPSKRAKADTTKGNVKVEPPPANLPTETAATPEDEDEDSHGLFDDDRSRARAERRRHEARAAAQHGPEASDRDAVLDMVTYKRILSLPSDKHLTAILNASTKFSASTRPALCAFLCSITTAGWPVAVRERVLGSVIYVGSQSATGESGSQQQQVGGFIRELWRGYIRGGTLARMLSAGPEAALKTLQTSQDETTSRLDATLQAIREALQREWPALVLICELYSRALLTMGDAEFMPDNSAYEAATSSSNVATTSTSSSSSLSLRNPLSIDEVVSLSGLLRNLVFAMFWYEGSSAISNTSSPGSAQTGPIGFADLYLRGFKLKLGDLRALLTKVLQQLYTRDSRRHFSPAGHWEMLSKNDLQAFINTVILEEQALVEGAGALGSNDFEGSRATRRRDQEQAEMMDLVDEDEENDDPRRQAAQRGLSESMEPARNLPIWHRLRNQPRSGSAGRITASMMAFLSPRLGVLNNIPFVIPFDVRVEIFRQFIRNDAARSDIDRFDPNQRGVRIRRGHVAEDGFRGLHRLGPQLKRRIQIQFIDQFGQVEAGIDGGGLFKEFLTSLVREAFDTNRGLWSATSDQAIYPNPHSYAQQAEQLEWYTFLGRVLGKAIYDGILVDIKFASFFLSKWLGKQSYLDDLASLDSLDPELAKGLNFVLRAYTGDFEDLALNFTVTDEEFGVSTTTELVPGGAQIPVTRENRLEYVYRVSHYRLSDQIEKQSAAFFSGLSEMVDPRWLRMMNREELRVLVSGTEAPIDVDDLRANTVYGGYHEQDLTIQYFWDALKSFDPQMRKAFLKFVTSCPSPPLLGFAHLSPKFAIRNSGTDEARLPTASTCVNLLKLPAYSTPEQVAAKLRYVCTIEVGFDLS</sequence>
<dbReference type="EMBL" id="CAJHJG010002481">
    <property type="protein sequence ID" value="CAD6920479.1"/>
    <property type="molecule type" value="Genomic_DNA"/>
</dbReference>
<evidence type="ECO:0000256" key="3">
    <source>
        <dbReference type="ARBA" id="ARBA00022679"/>
    </source>
</evidence>
<dbReference type="FunFam" id="3.30.2160.10:FF:000002">
    <property type="entry name" value="Putative Ubiquitin-protein ligase E3C"/>
    <property type="match status" value="1"/>
</dbReference>
<dbReference type="GO" id="GO:0061630">
    <property type="term" value="F:ubiquitin protein ligase activity"/>
    <property type="evidence" value="ECO:0007669"/>
    <property type="project" value="UniProtKB-EC"/>
</dbReference>
<organism evidence="9 10">
    <name type="scientific">Tilletia caries</name>
    <name type="common">wheat bunt fungus</name>
    <dbReference type="NCBI Taxonomy" id="13290"/>
    <lineage>
        <taxon>Eukaryota</taxon>
        <taxon>Fungi</taxon>
        <taxon>Dikarya</taxon>
        <taxon>Basidiomycota</taxon>
        <taxon>Ustilaginomycotina</taxon>
        <taxon>Exobasidiomycetes</taxon>
        <taxon>Tilletiales</taxon>
        <taxon>Tilletiaceae</taxon>
        <taxon>Tilletia</taxon>
    </lineage>
</organism>
<evidence type="ECO:0000256" key="6">
    <source>
        <dbReference type="SAM" id="MobiDB-lite"/>
    </source>
</evidence>
<dbReference type="PROSITE" id="PS50237">
    <property type="entry name" value="HECT"/>
    <property type="match status" value="1"/>
</dbReference>
<accession>A0A8T8T2C7</accession>
<gene>
    <name evidence="9" type="ORF">A4X03_0g5998</name>
    <name evidence="8" type="ORF">JKIAZH3_G7096</name>
</gene>
<name>A0A8T8T2C7_9BASI</name>
<dbReference type="GO" id="GO:0000209">
    <property type="term" value="P:protein polyubiquitination"/>
    <property type="evidence" value="ECO:0007669"/>
    <property type="project" value="InterPro"/>
</dbReference>
<keyword evidence="11" id="KW-1185">Reference proteome</keyword>
<protein>
    <recommendedName>
        <fullName evidence="2">HECT-type E3 ubiquitin transferase</fullName>
        <ecNumber evidence="2">2.3.2.26</ecNumber>
    </recommendedName>
</protein>
<dbReference type="InterPro" id="IPR044611">
    <property type="entry name" value="E3A/B/C-like"/>
</dbReference>
<evidence type="ECO:0000313" key="11">
    <source>
        <dbReference type="Proteomes" id="UP000836402"/>
    </source>
</evidence>
<dbReference type="Gene3D" id="3.30.2160.10">
    <property type="entry name" value="Hect, E3 ligase catalytic domain"/>
    <property type="match status" value="1"/>
</dbReference>
<dbReference type="SMART" id="SM00119">
    <property type="entry name" value="HECTc"/>
    <property type="match status" value="1"/>
</dbReference>
<keyword evidence="4 5" id="KW-0833">Ubl conjugation pathway</keyword>
<evidence type="ECO:0000313" key="9">
    <source>
        <dbReference type="EMBL" id="KAE8253065.1"/>
    </source>
</evidence>
<evidence type="ECO:0000313" key="8">
    <source>
        <dbReference type="EMBL" id="CAD6920479.1"/>
    </source>
</evidence>
<evidence type="ECO:0000256" key="2">
    <source>
        <dbReference type="ARBA" id="ARBA00012485"/>
    </source>
</evidence>
<feature type="region of interest" description="Disordered" evidence="6">
    <location>
        <begin position="374"/>
        <end position="435"/>
    </location>
</feature>
<dbReference type="PANTHER" id="PTHR45700:SF2">
    <property type="entry name" value="UBIQUITIN-PROTEIN LIGASE E3C"/>
    <property type="match status" value="1"/>
</dbReference>
<keyword evidence="3" id="KW-0808">Transferase</keyword>
<comment type="caution">
    <text evidence="9">The sequence shown here is derived from an EMBL/GenBank/DDBJ whole genome shotgun (WGS) entry which is preliminary data.</text>
</comment>
<reference evidence="9" key="1">
    <citation type="submission" date="2016-04" db="EMBL/GenBank/DDBJ databases">
        <authorList>
            <person name="Nguyen H.D."/>
            <person name="Kesanakurti P."/>
            <person name="Cullis J."/>
            <person name="Levesque C.A."/>
            <person name="Hambleton S."/>
        </authorList>
    </citation>
    <scope>NUCLEOTIDE SEQUENCE</scope>
    <source>
        <strain evidence="9">DAOMC 238032</strain>
    </source>
</reference>
<evidence type="ECO:0000256" key="5">
    <source>
        <dbReference type="PROSITE-ProRule" id="PRU00104"/>
    </source>
</evidence>
<dbReference type="Gene3D" id="3.30.2410.10">
    <property type="entry name" value="Hect, E3 ligase catalytic domain"/>
    <property type="match status" value="1"/>
</dbReference>
<feature type="active site" description="Glycyl thioester intermediate" evidence="5">
    <location>
        <position position="1197"/>
    </location>
</feature>
<feature type="domain" description="HECT" evidence="7">
    <location>
        <begin position="894"/>
        <end position="1229"/>
    </location>
</feature>
<dbReference type="CDD" id="cd00078">
    <property type="entry name" value="HECTc"/>
    <property type="match status" value="1"/>
</dbReference>
<reference evidence="8" key="3">
    <citation type="submission" date="2020-10" db="EMBL/GenBank/DDBJ databases">
        <authorList>
            <person name="Sedaghatjoo S."/>
        </authorList>
    </citation>
    <scope>NUCLEOTIDE SEQUENCE</scope>
    <source>
        <strain evidence="8">AZH3</strain>
    </source>
</reference>
<dbReference type="PANTHER" id="PTHR45700">
    <property type="entry name" value="UBIQUITIN-PROTEIN LIGASE E3C"/>
    <property type="match status" value="1"/>
</dbReference>
<dbReference type="InterPro" id="IPR000569">
    <property type="entry name" value="HECT_dom"/>
</dbReference>
<evidence type="ECO:0000256" key="4">
    <source>
        <dbReference type="ARBA" id="ARBA00022786"/>
    </source>
</evidence>
<dbReference type="AlphaFoldDB" id="A0A8T8T2C7"/>
<evidence type="ECO:0000313" key="10">
    <source>
        <dbReference type="Proteomes" id="UP000077671"/>
    </source>
</evidence>
<comment type="catalytic activity">
    <reaction evidence="1">
        <text>S-ubiquitinyl-[E2 ubiquitin-conjugating enzyme]-L-cysteine + [acceptor protein]-L-lysine = [E2 ubiquitin-conjugating enzyme]-L-cysteine + N(6)-ubiquitinyl-[acceptor protein]-L-lysine.</text>
        <dbReference type="EC" id="2.3.2.26"/>
    </reaction>
</comment>
<evidence type="ECO:0000256" key="1">
    <source>
        <dbReference type="ARBA" id="ARBA00000885"/>
    </source>
</evidence>
<dbReference type="EC" id="2.3.2.26" evidence="2"/>
<evidence type="ECO:0000259" key="7">
    <source>
        <dbReference type="PROSITE" id="PS50237"/>
    </source>
</evidence>
<feature type="compositionally biased region" description="Basic and acidic residues" evidence="6">
    <location>
        <begin position="405"/>
        <end position="426"/>
    </location>
</feature>